<dbReference type="AlphaFoldDB" id="A0A261Y8D8"/>
<dbReference type="OrthoDB" id="40579at2759"/>
<comment type="caution">
    <text evidence="1">The sequence shown here is derived from an EMBL/GenBank/DDBJ whole genome shotgun (WGS) entry which is preliminary data.</text>
</comment>
<sequence>MAVHTVLSAKAFIFDLDGTLMDTSPMIKKFWYAFAQAEGLDPHHVYASSHGRTTLDILRDHVPHKATPELAKHYEDSVADDVEGITIIAGVLNVLNKTPFGRWGINTSGGYLLAKNRLAHLGVKLPEVFVTYGAVKQGKPAPDSYLLAAEKLGVPPQDCIVFEDAVAGVQAGKAAGMRVVGLLTAVKEQELREAGADVVVKDMTYLDVQEEGDALQLLILKEPVKEVQV</sequence>
<dbReference type="Pfam" id="PF00702">
    <property type="entry name" value="Hydrolase"/>
    <property type="match status" value="1"/>
</dbReference>
<dbReference type="NCBIfam" id="TIGR01509">
    <property type="entry name" value="HAD-SF-IA-v3"/>
    <property type="match status" value="1"/>
</dbReference>
<dbReference type="PANTHER" id="PTHR43481:SF4">
    <property type="entry name" value="GLYCEROL-1-PHOSPHATE PHOSPHOHYDROLASE 1-RELATED"/>
    <property type="match status" value="1"/>
</dbReference>
<organism evidence="1 2">
    <name type="scientific">Bifiguratus adelaidae</name>
    <dbReference type="NCBI Taxonomy" id="1938954"/>
    <lineage>
        <taxon>Eukaryota</taxon>
        <taxon>Fungi</taxon>
        <taxon>Fungi incertae sedis</taxon>
        <taxon>Mucoromycota</taxon>
        <taxon>Mucoromycotina</taxon>
        <taxon>Endogonomycetes</taxon>
        <taxon>Endogonales</taxon>
        <taxon>Endogonales incertae sedis</taxon>
        <taxon>Bifiguratus</taxon>
    </lineage>
</organism>
<dbReference type="InterPro" id="IPR023214">
    <property type="entry name" value="HAD_sf"/>
</dbReference>
<dbReference type="InterPro" id="IPR051806">
    <property type="entry name" value="HAD-like_SPP"/>
</dbReference>
<dbReference type="Gene3D" id="3.40.50.1000">
    <property type="entry name" value="HAD superfamily/HAD-like"/>
    <property type="match status" value="1"/>
</dbReference>
<dbReference type="InterPro" id="IPR023198">
    <property type="entry name" value="PGP-like_dom2"/>
</dbReference>
<dbReference type="GO" id="GO:0050308">
    <property type="term" value="F:sugar-phosphatase activity"/>
    <property type="evidence" value="ECO:0007669"/>
    <property type="project" value="TreeGrafter"/>
</dbReference>
<dbReference type="EMBL" id="MVBO01000001">
    <property type="protein sequence ID" value="OZJ06900.1"/>
    <property type="molecule type" value="Genomic_DNA"/>
</dbReference>
<dbReference type="SFLD" id="SFLDG01129">
    <property type="entry name" value="C1.5:_HAD__Beta-PGM__Phosphata"/>
    <property type="match status" value="1"/>
</dbReference>
<dbReference type="InterPro" id="IPR036412">
    <property type="entry name" value="HAD-like_sf"/>
</dbReference>
<accession>A0A261Y8D8</accession>
<evidence type="ECO:0000313" key="2">
    <source>
        <dbReference type="Proteomes" id="UP000242875"/>
    </source>
</evidence>
<proteinExistence type="predicted"/>
<dbReference type="SFLD" id="SFLDS00003">
    <property type="entry name" value="Haloacid_Dehalogenase"/>
    <property type="match status" value="1"/>
</dbReference>
<dbReference type="Gene3D" id="1.10.150.240">
    <property type="entry name" value="Putative phosphatase, domain 2"/>
    <property type="match status" value="1"/>
</dbReference>
<reference evidence="1 2" key="1">
    <citation type="journal article" date="2017" name="Mycologia">
        <title>Bifiguratus adelaidae, gen. et sp. nov., a new member of Mucoromycotina in endophytic and soil-dwelling habitats.</title>
        <authorList>
            <person name="Torres-Cruz T.J."/>
            <person name="Billingsley Tobias T.L."/>
            <person name="Almatruk M."/>
            <person name="Hesse C."/>
            <person name="Kuske C.R."/>
            <person name="Desiro A."/>
            <person name="Benucci G.M."/>
            <person name="Bonito G."/>
            <person name="Stajich J.E."/>
            <person name="Dunlap C."/>
            <person name="Arnold A.E."/>
            <person name="Porras-Alfaro A."/>
        </authorList>
    </citation>
    <scope>NUCLEOTIDE SEQUENCE [LARGE SCALE GENOMIC DNA]</scope>
    <source>
        <strain evidence="1 2">AZ0501</strain>
    </source>
</reference>
<name>A0A261Y8D8_9FUNG</name>
<dbReference type="SFLD" id="SFLDG01135">
    <property type="entry name" value="C1.5.6:_HAD__Beta-PGM__Phospha"/>
    <property type="match status" value="1"/>
</dbReference>
<protein>
    <submittedName>
        <fullName evidence="1">Uncharacterized protein</fullName>
    </submittedName>
</protein>
<dbReference type="PANTHER" id="PTHR43481">
    <property type="entry name" value="FRUCTOSE-1-PHOSPHATE PHOSPHATASE"/>
    <property type="match status" value="1"/>
</dbReference>
<gene>
    <name evidence="1" type="ORF">BZG36_00154</name>
</gene>
<dbReference type="InterPro" id="IPR006439">
    <property type="entry name" value="HAD-SF_hydro_IA"/>
</dbReference>
<dbReference type="Proteomes" id="UP000242875">
    <property type="component" value="Unassembled WGS sequence"/>
</dbReference>
<dbReference type="SUPFAM" id="SSF56784">
    <property type="entry name" value="HAD-like"/>
    <property type="match status" value="1"/>
</dbReference>
<evidence type="ECO:0000313" key="1">
    <source>
        <dbReference type="EMBL" id="OZJ06900.1"/>
    </source>
</evidence>
<keyword evidence="2" id="KW-1185">Reference proteome</keyword>